<evidence type="ECO:0000313" key="2">
    <source>
        <dbReference type="EMBL" id="EON76892.1"/>
    </source>
</evidence>
<dbReference type="Proteomes" id="UP000013909">
    <property type="component" value="Unassembled WGS sequence"/>
</dbReference>
<dbReference type="STRING" id="1232681.ADIS_2638"/>
<evidence type="ECO:0000313" key="3">
    <source>
        <dbReference type="Proteomes" id="UP000013909"/>
    </source>
</evidence>
<proteinExistence type="predicted"/>
<dbReference type="AlphaFoldDB" id="R7ZS30"/>
<gene>
    <name evidence="2" type="ORF">ADIS_2638</name>
</gene>
<comment type="caution">
    <text evidence="2">The sequence shown here is derived from an EMBL/GenBank/DDBJ whole genome shotgun (WGS) entry which is preliminary data.</text>
</comment>
<organism evidence="2 3">
    <name type="scientific">Lunatimonas lonarensis</name>
    <dbReference type="NCBI Taxonomy" id="1232681"/>
    <lineage>
        <taxon>Bacteria</taxon>
        <taxon>Pseudomonadati</taxon>
        <taxon>Bacteroidota</taxon>
        <taxon>Cytophagia</taxon>
        <taxon>Cytophagales</taxon>
        <taxon>Cyclobacteriaceae</taxon>
    </lineage>
</organism>
<dbReference type="EMBL" id="AQHR01000071">
    <property type="protein sequence ID" value="EON76892.1"/>
    <property type="molecule type" value="Genomic_DNA"/>
</dbReference>
<name>R7ZS30_9BACT</name>
<evidence type="ECO:0000256" key="1">
    <source>
        <dbReference type="SAM" id="MobiDB-lite"/>
    </source>
</evidence>
<keyword evidence="3" id="KW-1185">Reference proteome</keyword>
<sequence>MAGVFFSKRRHPVKKSMQSQKKAPFLSSKVLSNLKRGIRLKCIIWHFTGIFIVSFACKSKSKACAGAEALKTRAQVGKNLGANESKLMR</sequence>
<accession>R7ZS30</accession>
<reference evidence="2 3" key="1">
    <citation type="submission" date="2013-02" db="EMBL/GenBank/DDBJ databases">
        <title>A novel strain isolated from Lonar lake, Maharashtra, India.</title>
        <authorList>
            <person name="Singh A."/>
        </authorList>
    </citation>
    <scope>NUCLEOTIDE SEQUENCE [LARGE SCALE GENOMIC DNA]</scope>
    <source>
        <strain evidence="2 3">AK24</strain>
    </source>
</reference>
<protein>
    <submittedName>
        <fullName evidence="2">Uncharacterized protein</fullName>
    </submittedName>
</protein>
<feature type="region of interest" description="Disordered" evidence="1">
    <location>
        <begin position="1"/>
        <end position="20"/>
    </location>
</feature>